<reference evidence="1 2" key="1">
    <citation type="submission" date="2015-12" db="EMBL/GenBank/DDBJ databases">
        <title>The genome of Folsomia candida.</title>
        <authorList>
            <person name="Faddeeva A."/>
            <person name="Derks M.F."/>
            <person name="Anvar Y."/>
            <person name="Smit S."/>
            <person name="Van Straalen N."/>
            <person name="Roelofs D."/>
        </authorList>
    </citation>
    <scope>NUCLEOTIDE SEQUENCE [LARGE SCALE GENOMIC DNA]</scope>
    <source>
        <strain evidence="1 2">VU population</strain>
        <tissue evidence="1">Whole body</tissue>
    </source>
</reference>
<dbReference type="OrthoDB" id="5984008at2759"/>
<dbReference type="EMBL" id="LNIX01000027">
    <property type="protein sequence ID" value="OXA41951.1"/>
    <property type="molecule type" value="Genomic_DNA"/>
</dbReference>
<accession>A0A226DBD8</accession>
<evidence type="ECO:0000313" key="1">
    <source>
        <dbReference type="EMBL" id="OXA41951.1"/>
    </source>
</evidence>
<keyword evidence="2" id="KW-1185">Reference proteome</keyword>
<organism evidence="1 2">
    <name type="scientific">Folsomia candida</name>
    <name type="common">Springtail</name>
    <dbReference type="NCBI Taxonomy" id="158441"/>
    <lineage>
        <taxon>Eukaryota</taxon>
        <taxon>Metazoa</taxon>
        <taxon>Ecdysozoa</taxon>
        <taxon>Arthropoda</taxon>
        <taxon>Hexapoda</taxon>
        <taxon>Collembola</taxon>
        <taxon>Entomobryomorpha</taxon>
        <taxon>Isotomoidea</taxon>
        <taxon>Isotomidae</taxon>
        <taxon>Proisotominae</taxon>
        <taxon>Folsomia</taxon>
    </lineage>
</organism>
<comment type="caution">
    <text evidence="1">The sequence shown here is derived from an EMBL/GenBank/DDBJ whole genome shotgun (WGS) entry which is preliminary data.</text>
</comment>
<sequence>MSNTPRSIKKEPCREIPEKADCMHNLTHEVVTQFDPKTPTTPTTRKTQDHPWVIVNESCLSQAMTAASSCRHTTCYTGFLIDILHTIDKRLENLNNCTIQVETFSNLSQPFSKNDLITVVERGGEWNAILLLKSRLTKIVEG</sequence>
<gene>
    <name evidence="1" type="ORF">Fcan01_23285</name>
</gene>
<name>A0A226DBD8_FOLCA</name>
<protein>
    <submittedName>
        <fullName evidence="1">Uncharacterized protein</fullName>
    </submittedName>
</protein>
<dbReference type="AlphaFoldDB" id="A0A226DBD8"/>
<proteinExistence type="predicted"/>
<dbReference type="Proteomes" id="UP000198287">
    <property type="component" value="Unassembled WGS sequence"/>
</dbReference>
<evidence type="ECO:0000313" key="2">
    <source>
        <dbReference type="Proteomes" id="UP000198287"/>
    </source>
</evidence>